<dbReference type="AlphaFoldDB" id="A0A9P6SUV8"/>
<evidence type="ECO:0000313" key="3">
    <source>
        <dbReference type="Proteomes" id="UP000749646"/>
    </source>
</evidence>
<comment type="caution">
    <text evidence="2">The sequence shown here is derived from an EMBL/GenBank/DDBJ whole genome shotgun (WGS) entry which is preliminary data.</text>
</comment>
<protein>
    <submittedName>
        <fullName evidence="2">Uncharacterized protein</fullName>
    </submittedName>
</protein>
<dbReference type="EMBL" id="JAAAHW010000126">
    <property type="protein sequence ID" value="KAG0006402.1"/>
    <property type="molecule type" value="Genomic_DNA"/>
</dbReference>
<evidence type="ECO:0000256" key="1">
    <source>
        <dbReference type="SAM" id="MobiDB-lite"/>
    </source>
</evidence>
<gene>
    <name evidence="2" type="ORF">BGZ65_008447</name>
</gene>
<keyword evidence="3" id="KW-1185">Reference proteome</keyword>
<accession>A0A9P6SUV8</accession>
<organism evidence="2 3">
    <name type="scientific">Modicella reniformis</name>
    <dbReference type="NCBI Taxonomy" id="1440133"/>
    <lineage>
        <taxon>Eukaryota</taxon>
        <taxon>Fungi</taxon>
        <taxon>Fungi incertae sedis</taxon>
        <taxon>Mucoromycota</taxon>
        <taxon>Mortierellomycotina</taxon>
        <taxon>Mortierellomycetes</taxon>
        <taxon>Mortierellales</taxon>
        <taxon>Mortierellaceae</taxon>
        <taxon>Modicella</taxon>
    </lineage>
</organism>
<evidence type="ECO:0000313" key="2">
    <source>
        <dbReference type="EMBL" id="KAG0006402.1"/>
    </source>
</evidence>
<name>A0A9P6SUV8_9FUNG</name>
<reference evidence="2" key="1">
    <citation type="journal article" date="2020" name="Fungal Divers.">
        <title>Resolving the Mortierellaceae phylogeny through synthesis of multi-gene phylogenetics and phylogenomics.</title>
        <authorList>
            <person name="Vandepol N."/>
            <person name="Liber J."/>
            <person name="Desiro A."/>
            <person name="Na H."/>
            <person name="Kennedy M."/>
            <person name="Barry K."/>
            <person name="Grigoriev I.V."/>
            <person name="Miller A.N."/>
            <person name="O'Donnell K."/>
            <person name="Stajich J.E."/>
            <person name="Bonito G."/>
        </authorList>
    </citation>
    <scope>NUCLEOTIDE SEQUENCE</scope>
    <source>
        <strain evidence="2">MES-2147</strain>
    </source>
</reference>
<proteinExistence type="predicted"/>
<dbReference type="Proteomes" id="UP000749646">
    <property type="component" value="Unassembled WGS sequence"/>
</dbReference>
<feature type="compositionally biased region" description="Acidic residues" evidence="1">
    <location>
        <begin position="113"/>
        <end position="123"/>
    </location>
</feature>
<sequence>MVGSRDILLFVVHQTVCDDWRTQGRCQRCFEEEARPRSEVMKQAGDGLYEQEISRKRLPRNTKELAVNLIRHEHGLDQDFQVKALEIWRSTVELEFKRMWSGGSRAGRSQEPDSNDPGDDDKSDEARKLRTCNCETLNQVLRPDMRPHYDDVVKFLSKRQQEVTDVIDELAILAHKSTLLLLVNCTTMSTKSPIPAASISETSFLIPVCPLPPEQQNRIEAELKSSKRYKDITNIMTQDYLQY</sequence>
<feature type="region of interest" description="Disordered" evidence="1">
    <location>
        <begin position="103"/>
        <end position="127"/>
    </location>
</feature>